<comment type="caution">
    <text evidence="2">The sequence shown here is derived from an EMBL/GenBank/DDBJ whole genome shotgun (WGS) entry which is preliminary data.</text>
</comment>
<feature type="region of interest" description="Disordered" evidence="1">
    <location>
        <begin position="58"/>
        <end position="77"/>
    </location>
</feature>
<evidence type="ECO:0000313" key="3">
    <source>
        <dbReference type="Proteomes" id="UP000294003"/>
    </source>
</evidence>
<evidence type="ECO:0000256" key="1">
    <source>
        <dbReference type="SAM" id="MobiDB-lite"/>
    </source>
</evidence>
<sequence>MQHKSIIPVTGGTSSLGVPRNLTHARNGLEATFGISHVGHALLLHLLAPGLAPDGAPTVLASSGTHDPAQKSGLPDGKYDTAASLALPGRQRYATSKLVNLLWPMCNFVEFFYALTRRLRAQQDEEELR</sequence>
<name>A0ABY0HBQ0_9PEZI</name>
<keyword evidence="3" id="KW-1185">Reference proteome</keyword>
<accession>A0ABY0HBQ0</accession>
<dbReference type="Gene3D" id="3.40.50.720">
    <property type="entry name" value="NAD(P)-binding Rossmann-like Domain"/>
    <property type="match status" value="1"/>
</dbReference>
<protein>
    <submittedName>
        <fullName evidence="2">Uncharacterized protein</fullName>
    </submittedName>
</protein>
<gene>
    <name evidence="2" type="ORF">DL762_004122</name>
</gene>
<organism evidence="2 3">
    <name type="scientific">Monosporascus cannonballus</name>
    <dbReference type="NCBI Taxonomy" id="155416"/>
    <lineage>
        <taxon>Eukaryota</taxon>
        <taxon>Fungi</taxon>
        <taxon>Dikarya</taxon>
        <taxon>Ascomycota</taxon>
        <taxon>Pezizomycotina</taxon>
        <taxon>Sordariomycetes</taxon>
        <taxon>Xylariomycetidae</taxon>
        <taxon>Xylariales</taxon>
        <taxon>Xylariales incertae sedis</taxon>
        <taxon>Monosporascus</taxon>
    </lineage>
</organism>
<evidence type="ECO:0000313" key="2">
    <source>
        <dbReference type="EMBL" id="RYO87729.1"/>
    </source>
</evidence>
<dbReference type="EMBL" id="QJNS01000097">
    <property type="protein sequence ID" value="RYO87729.1"/>
    <property type="molecule type" value="Genomic_DNA"/>
</dbReference>
<dbReference type="Proteomes" id="UP000294003">
    <property type="component" value="Unassembled WGS sequence"/>
</dbReference>
<proteinExistence type="predicted"/>
<reference evidence="2 3" key="1">
    <citation type="submission" date="2018-06" db="EMBL/GenBank/DDBJ databases">
        <title>Complete Genomes of Monosporascus.</title>
        <authorList>
            <person name="Robinson A.J."/>
            <person name="Natvig D.O."/>
        </authorList>
    </citation>
    <scope>NUCLEOTIDE SEQUENCE [LARGE SCALE GENOMIC DNA]</scope>
    <source>
        <strain evidence="2 3">CBS 609.92</strain>
    </source>
</reference>